<dbReference type="PANTHER" id="PTHR23037">
    <property type="entry name" value="CYTOKINE RECEPTOR"/>
    <property type="match status" value="1"/>
</dbReference>
<accession>A0A9Q1CYP4</accession>
<dbReference type="AlphaFoldDB" id="A0A9Q1CYP4"/>
<gene>
    <name evidence="11" type="ORF">COCON_G00202620</name>
</gene>
<keyword evidence="3 10" id="KW-0732">Signal</keyword>
<dbReference type="OrthoDB" id="8962741at2759"/>
<dbReference type="Gene3D" id="2.60.40.10">
    <property type="entry name" value="Immunoglobulins"/>
    <property type="match status" value="2"/>
</dbReference>
<feature type="signal peptide" evidence="10">
    <location>
        <begin position="1"/>
        <end position="18"/>
    </location>
</feature>
<evidence type="ECO:0008006" key="13">
    <source>
        <dbReference type="Google" id="ProtNLM"/>
    </source>
</evidence>
<keyword evidence="6" id="KW-1015">Disulfide bond</keyword>
<feature type="region of interest" description="Disordered" evidence="8">
    <location>
        <begin position="374"/>
        <end position="393"/>
    </location>
</feature>
<keyword evidence="12" id="KW-1185">Reference proteome</keyword>
<dbReference type="GO" id="GO:0016064">
    <property type="term" value="P:immunoglobulin mediated immune response"/>
    <property type="evidence" value="ECO:0007669"/>
    <property type="project" value="TreeGrafter"/>
</dbReference>
<comment type="subcellular location">
    <subcellularLocation>
        <location evidence="1">Membrane</location>
        <topology evidence="1">Single-pass membrane protein</topology>
    </subcellularLocation>
</comment>
<evidence type="ECO:0000256" key="7">
    <source>
        <dbReference type="ARBA" id="ARBA00023170"/>
    </source>
</evidence>
<feature type="region of interest" description="Disordered" evidence="8">
    <location>
        <begin position="562"/>
        <end position="584"/>
    </location>
</feature>
<sequence length="584" mass="64371">MLVKILVFLLELVSLSYARLNIFNLNCSYDYKDTMVCESEDWPFNCSAYSLDLVSPHKNHFMCTFMDMDSSRNSKSLSRCGCTIKKLLMINTENYTRNLLEGGRVINTKIITALDSIKPQAPEILSVVLMENGNYNITCKTHYEHTFLYDQLQTQLKYRKIGEADAPWMNITATLPSQEIPGNVLEPSSKYIVLARLYSPLYNSQFSDWSQEVEWTARKSDTGIKRAVSNQSVLQIIILTVFLIIIICASYWCWTRLKTQWWDTIPTPSNEIKCMLSGNTKSLQVFTPKLYDPWPIRPDALTIGHTVEKSWAGPVRSEWDRDVSYENVCPGQPAINSGVGIREDSETERCSCSSSQSAYRNILCPRSPGPASLGSSGCGAPSPAAPPAPSSESCPVCTEPGLLETSSPLAHLRRELLAPDLLRGLSIMPADFEWGPRDSPPPAEGADPSCSKADTLDSLLQNTQAFGCVLPCSADDGYESLGEAIGRTAQSRANFPAHTLAPCEEGCQVLQTMVEHVEHSRLAPCEADKPAFSVHGPESCIGQVQARKGGIPGNSVISQFLPRTDSESPSHSELNIPAFKTVPP</sequence>
<reference evidence="11" key="1">
    <citation type="journal article" date="2023" name="Science">
        <title>Genome structures resolve the early diversification of teleost fishes.</title>
        <authorList>
            <person name="Parey E."/>
            <person name="Louis A."/>
            <person name="Montfort J."/>
            <person name="Bouchez O."/>
            <person name="Roques C."/>
            <person name="Iampietro C."/>
            <person name="Lluch J."/>
            <person name="Castinel A."/>
            <person name="Donnadieu C."/>
            <person name="Desvignes T."/>
            <person name="Floi Bucao C."/>
            <person name="Jouanno E."/>
            <person name="Wen M."/>
            <person name="Mejri S."/>
            <person name="Dirks R."/>
            <person name="Jansen H."/>
            <person name="Henkel C."/>
            <person name="Chen W.J."/>
            <person name="Zahm M."/>
            <person name="Cabau C."/>
            <person name="Klopp C."/>
            <person name="Thompson A.W."/>
            <person name="Robinson-Rechavi M."/>
            <person name="Braasch I."/>
            <person name="Lecointre G."/>
            <person name="Bobe J."/>
            <person name="Postlethwait J.H."/>
            <person name="Berthelot C."/>
            <person name="Roest Crollius H."/>
            <person name="Guiguen Y."/>
        </authorList>
    </citation>
    <scope>NUCLEOTIDE SEQUENCE</scope>
    <source>
        <strain evidence="11">Concon-B</strain>
    </source>
</reference>
<dbReference type="InterPro" id="IPR036116">
    <property type="entry name" value="FN3_sf"/>
</dbReference>
<dbReference type="PANTHER" id="PTHR23037:SF22">
    <property type="entry name" value="CYTOKINE RECEPTOR COMMON SUBUNIT BETA"/>
    <property type="match status" value="1"/>
</dbReference>
<evidence type="ECO:0000256" key="2">
    <source>
        <dbReference type="ARBA" id="ARBA00022692"/>
    </source>
</evidence>
<feature type="chain" id="PRO_5040146382" description="Interleukin-4 receptor subunit alpha" evidence="10">
    <location>
        <begin position="19"/>
        <end position="584"/>
    </location>
</feature>
<keyword evidence="7" id="KW-0675">Receptor</keyword>
<dbReference type="GO" id="GO:0004896">
    <property type="term" value="F:cytokine receptor activity"/>
    <property type="evidence" value="ECO:0007669"/>
    <property type="project" value="TreeGrafter"/>
</dbReference>
<organism evidence="11 12">
    <name type="scientific">Conger conger</name>
    <name type="common">Conger eel</name>
    <name type="synonym">Muraena conger</name>
    <dbReference type="NCBI Taxonomy" id="82655"/>
    <lineage>
        <taxon>Eukaryota</taxon>
        <taxon>Metazoa</taxon>
        <taxon>Chordata</taxon>
        <taxon>Craniata</taxon>
        <taxon>Vertebrata</taxon>
        <taxon>Euteleostomi</taxon>
        <taxon>Actinopterygii</taxon>
        <taxon>Neopterygii</taxon>
        <taxon>Teleostei</taxon>
        <taxon>Anguilliformes</taxon>
        <taxon>Congridae</taxon>
        <taxon>Conger</taxon>
    </lineage>
</organism>
<dbReference type="SUPFAM" id="SSF49265">
    <property type="entry name" value="Fibronectin type III"/>
    <property type="match status" value="1"/>
</dbReference>
<evidence type="ECO:0000256" key="4">
    <source>
        <dbReference type="ARBA" id="ARBA00022989"/>
    </source>
</evidence>
<feature type="transmembrane region" description="Helical" evidence="9">
    <location>
        <begin position="233"/>
        <end position="254"/>
    </location>
</feature>
<dbReference type="Proteomes" id="UP001152803">
    <property type="component" value="Unassembled WGS sequence"/>
</dbReference>
<protein>
    <recommendedName>
        <fullName evidence="13">Interleukin-4 receptor subunit alpha</fullName>
    </recommendedName>
</protein>
<comment type="caution">
    <text evidence="11">The sequence shown here is derived from an EMBL/GenBank/DDBJ whole genome shotgun (WGS) entry which is preliminary data.</text>
</comment>
<name>A0A9Q1CYP4_CONCO</name>
<evidence type="ECO:0000256" key="1">
    <source>
        <dbReference type="ARBA" id="ARBA00004167"/>
    </source>
</evidence>
<evidence type="ECO:0000256" key="6">
    <source>
        <dbReference type="ARBA" id="ARBA00023157"/>
    </source>
</evidence>
<evidence type="ECO:0000256" key="3">
    <source>
        <dbReference type="ARBA" id="ARBA00022729"/>
    </source>
</evidence>
<evidence type="ECO:0000313" key="12">
    <source>
        <dbReference type="Proteomes" id="UP001152803"/>
    </source>
</evidence>
<evidence type="ECO:0000256" key="10">
    <source>
        <dbReference type="SAM" id="SignalP"/>
    </source>
</evidence>
<dbReference type="GO" id="GO:0009897">
    <property type="term" value="C:external side of plasma membrane"/>
    <property type="evidence" value="ECO:0007669"/>
    <property type="project" value="TreeGrafter"/>
</dbReference>
<evidence type="ECO:0000256" key="9">
    <source>
        <dbReference type="SAM" id="Phobius"/>
    </source>
</evidence>
<proteinExistence type="predicted"/>
<keyword evidence="5 9" id="KW-0472">Membrane</keyword>
<evidence type="ECO:0000256" key="8">
    <source>
        <dbReference type="SAM" id="MobiDB-lite"/>
    </source>
</evidence>
<keyword evidence="2 9" id="KW-0812">Transmembrane</keyword>
<keyword evidence="4 9" id="KW-1133">Transmembrane helix</keyword>
<evidence type="ECO:0000313" key="11">
    <source>
        <dbReference type="EMBL" id="KAJ8253650.1"/>
    </source>
</evidence>
<dbReference type="EMBL" id="JAFJMO010000016">
    <property type="protein sequence ID" value="KAJ8253650.1"/>
    <property type="molecule type" value="Genomic_DNA"/>
</dbReference>
<dbReference type="InterPro" id="IPR013783">
    <property type="entry name" value="Ig-like_fold"/>
</dbReference>
<evidence type="ECO:0000256" key="5">
    <source>
        <dbReference type="ARBA" id="ARBA00023136"/>
    </source>
</evidence>